<accession>A0A8I2YHN2</accession>
<feature type="transmembrane region" description="Helical" evidence="1">
    <location>
        <begin position="97"/>
        <end position="115"/>
    </location>
</feature>
<feature type="transmembrane region" description="Helical" evidence="1">
    <location>
        <begin position="221"/>
        <end position="240"/>
    </location>
</feature>
<gene>
    <name evidence="2" type="ORF">JVT61DRAFT_7541</name>
</gene>
<comment type="caution">
    <text evidence="2">The sequence shown here is derived from an EMBL/GenBank/DDBJ whole genome shotgun (WGS) entry which is preliminary data.</text>
</comment>
<dbReference type="OrthoDB" id="5586934at2759"/>
<name>A0A8I2YHN2_9AGAM</name>
<feature type="transmembrane region" description="Helical" evidence="1">
    <location>
        <begin position="187"/>
        <end position="209"/>
    </location>
</feature>
<evidence type="ECO:0000256" key="1">
    <source>
        <dbReference type="SAM" id="Phobius"/>
    </source>
</evidence>
<proteinExistence type="predicted"/>
<dbReference type="Proteomes" id="UP000683000">
    <property type="component" value="Unassembled WGS sequence"/>
</dbReference>
<feature type="transmembrane region" description="Helical" evidence="1">
    <location>
        <begin position="149"/>
        <end position="167"/>
    </location>
</feature>
<evidence type="ECO:0008006" key="4">
    <source>
        <dbReference type="Google" id="ProtNLM"/>
    </source>
</evidence>
<evidence type="ECO:0000313" key="2">
    <source>
        <dbReference type="EMBL" id="KAG6372444.1"/>
    </source>
</evidence>
<dbReference type="EMBL" id="JAGFBS010000027">
    <property type="protein sequence ID" value="KAG6372444.1"/>
    <property type="molecule type" value="Genomic_DNA"/>
</dbReference>
<dbReference type="AlphaFoldDB" id="A0A8I2YHN2"/>
<keyword evidence="1" id="KW-1133">Transmembrane helix</keyword>
<feature type="transmembrane region" description="Helical" evidence="1">
    <location>
        <begin position="57"/>
        <end position="77"/>
    </location>
</feature>
<feature type="transmembrane region" description="Helical" evidence="1">
    <location>
        <begin position="252"/>
        <end position="275"/>
    </location>
</feature>
<evidence type="ECO:0000313" key="3">
    <source>
        <dbReference type="Proteomes" id="UP000683000"/>
    </source>
</evidence>
<keyword evidence="1" id="KW-0812">Transmembrane</keyword>
<keyword evidence="3" id="KW-1185">Reference proteome</keyword>
<protein>
    <recommendedName>
        <fullName evidence="4">Transmembrane protein</fullName>
    </recommendedName>
</protein>
<organism evidence="2 3">
    <name type="scientific">Boletus reticuloceps</name>
    <dbReference type="NCBI Taxonomy" id="495285"/>
    <lineage>
        <taxon>Eukaryota</taxon>
        <taxon>Fungi</taxon>
        <taxon>Dikarya</taxon>
        <taxon>Basidiomycota</taxon>
        <taxon>Agaricomycotina</taxon>
        <taxon>Agaricomycetes</taxon>
        <taxon>Agaricomycetidae</taxon>
        <taxon>Boletales</taxon>
        <taxon>Boletineae</taxon>
        <taxon>Boletaceae</taxon>
        <taxon>Boletoideae</taxon>
        <taxon>Boletus</taxon>
    </lineage>
</organism>
<reference evidence="2" key="1">
    <citation type="submission" date="2021-03" db="EMBL/GenBank/DDBJ databases">
        <title>Evolutionary innovations through gain and loss of genes in the ectomycorrhizal Boletales.</title>
        <authorList>
            <person name="Wu G."/>
            <person name="Miyauchi S."/>
            <person name="Morin E."/>
            <person name="Yang Z.-L."/>
            <person name="Xu J."/>
            <person name="Martin F.M."/>
        </authorList>
    </citation>
    <scope>NUCLEOTIDE SEQUENCE</scope>
    <source>
        <strain evidence="2">BR01</strain>
    </source>
</reference>
<sequence>MRRLRRSVLPEKQRKKGFFSKIRKRNKDPTVEVDNHASSDNAVGVEESHAFNDWYRLLQLINILCTLYMVGRHVYTITFRWGVFYPGKQTYFTPAPWAFYTWPVIHVLMLGNCIYQFSHQERSILDGWKLPLLHISNGLYIRCWSTQRYKYAFVCIVVTYMVVNRIYRKISKIPSRDIRDWFFCHLLFSLYHAWVLGLMFLGAFEAFGVDAATTPAQGGTEVSVLFSLMLIQLFEWAYASPATEEQSARSEFVHWITLVSTIFSLYWIAQCMVGLERTIRKLARNPGTAGRR</sequence>
<keyword evidence="1" id="KW-0472">Membrane</keyword>